<dbReference type="PRINTS" id="PR00364">
    <property type="entry name" value="DISEASERSIST"/>
</dbReference>
<dbReference type="Gene3D" id="1.10.10.10">
    <property type="entry name" value="Winged helix-like DNA-binding domain superfamily/Winged helix DNA-binding domain"/>
    <property type="match status" value="1"/>
</dbReference>
<feature type="DNA-binding region" description="OmpR/PhoB-type" evidence="5">
    <location>
        <begin position="1"/>
        <end position="95"/>
    </location>
</feature>
<dbReference type="SMART" id="SM01043">
    <property type="entry name" value="BTAD"/>
    <property type="match status" value="1"/>
</dbReference>
<dbReference type="InterPro" id="IPR027417">
    <property type="entry name" value="P-loop_NTPase"/>
</dbReference>
<dbReference type="Pfam" id="PF13424">
    <property type="entry name" value="TPR_12"/>
    <property type="match status" value="1"/>
</dbReference>
<dbReference type="PANTHER" id="PTHR35807:SF1">
    <property type="entry name" value="TRANSCRIPTIONAL REGULATOR REDD"/>
    <property type="match status" value="1"/>
</dbReference>
<dbReference type="SUPFAM" id="SSF46894">
    <property type="entry name" value="C-terminal effector domain of the bipartite response regulators"/>
    <property type="match status" value="1"/>
</dbReference>
<dbReference type="InterPro" id="IPR005158">
    <property type="entry name" value="BTAD"/>
</dbReference>
<evidence type="ECO:0000256" key="3">
    <source>
        <dbReference type="ARBA" id="ARBA00023125"/>
    </source>
</evidence>
<dbReference type="PANTHER" id="PTHR35807">
    <property type="entry name" value="TRANSCRIPTIONAL REGULATOR REDD-RELATED"/>
    <property type="match status" value="1"/>
</dbReference>
<keyword evidence="8" id="KW-1185">Reference proteome</keyword>
<dbReference type="PROSITE" id="PS51755">
    <property type="entry name" value="OMPR_PHOB"/>
    <property type="match status" value="1"/>
</dbReference>
<comment type="caution">
    <text evidence="7">The sequence shown here is derived from an EMBL/GenBank/DDBJ whole genome shotgun (WGS) entry which is preliminary data.</text>
</comment>
<sequence>MALEIGLLGPWQILAGDEPVRLAGQRRVGVLARLSLDTGRVVRADRILADIWEDSSAATAAKQLHIVISKLREALGPHATEELIETVPGGYRLALDPDRVDAHLFARLAERARTACAEGDSAAADGLFRAALRLWRGEPLAGLTAPWARIEAARLEEEHHTVVEDHAELRLAAGDHHTLATDLAAHVRAHPLRERPAAQLMLALHRAGRPSEALDVYQGTRRVMVAELGIEPGAELRRLHQAVLAKDPALDLATPARRTTVSEPYVPAELPADTHAFTARAAEIDHLRAALDPAQGPAIAVIDGPGGIGKSALAVHVAHALAARFTDGVIYLDLHGATDGLRPLAPIEALGRLLRSLGLDGPAVPATADEAAARYRSLTSARNVLIILDNALDTRQVRPLIPAGSGCAAVITSRQALTSVDGASRLNLSGLGPSDSTALLARIAGPGRVHAEPEAAGRIIELCGGLPLALRIAAARLAARPGWTLSHLADRLADATRRLDTLEHADLAVRAGIAVSLHHLGEEPGGRDAAHVLPLLGLLDTPTHTPAATAALAGWPEARAEAALERLLDARLLEPAGHGRYRFHDLIRLYAREQPPAEPAAALRRGLHHYLATANTATGLVHVQAGKPACAADQPGVALAGAREAGRWIEAERDNLLAVARQAGDPGTAVGLAIALHWPFNYRGWVTQLADVHRNAAEAAARCGDWAGQAQVEGFLGWIHRDQGRYGQAIDHLERAVACWDRAALPHRKAGPLNKLGVVHTVTGRLDLALENLAQALDLAEEAGDHYARGAVLNNRVHVLYRQGRFEEAVEQARAAIAEWDGVGMPYGEGVSRATLARALMHAGRLTEAADTHQVALTLMREAGYRIGYAVTAWWSAQTRHALGRHAEARQDWRNCFDALLESRLLTQADVDGLLDQPVPDMPGPIRHML</sequence>
<dbReference type="GO" id="GO:0006355">
    <property type="term" value="P:regulation of DNA-templated transcription"/>
    <property type="evidence" value="ECO:0007669"/>
    <property type="project" value="InterPro"/>
</dbReference>
<name>A0A9X2GF31_9ACTN</name>
<dbReference type="GO" id="GO:0003677">
    <property type="term" value="F:DNA binding"/>
    <property type="evidence" value="ECO:0007669"/>
    <property type="project" value="UniProtKB-UniRule"/>
</dbReference>
<dbReference type="Gene3D" id="3.40.50.300">
    <property type="entry name" value="P-loop containing nucleotide triphosphate hydrolases"/>
    <property type="match status" value="1"/>
</dbReference>
<dbReference type="CDD" id="cd15831">
    <property type="entry name" value="BTAD"/>
    <property type="match status" value="1"/>
</dbReference>
<gene>
    <name evidence="7" type="ORF">HD597_003289</name>
</gene>
<evidence type="ECO:0000256" key="2">
    <source>
        <dbReference type="ARBA" id="ARBA00023015"/>
    </source>
</evidence>
<dbReference type="Pfam" id="PF13374">
    <property type="entry name" value="TPR_10"/>
    <property type="match status" value="1"/>
</dbReference>
<evidence type="ECO:0000256" key="4">
    <source>
        <dbReference type="ARBA" id="ARBA00023163"/>
    </source>
</evidence>
<dbReference type="InterPro" id="IPR019734">
    <property type="entry name" value="TPR_rpt"/>
</dbReference>
<dbReference type="GO" id="GO:0000160">
    <property type="term" value="P:phosphorelay signal transduction system"/>
    <property type="evidence" value="ECO:0007669"/>
    <property type="project" value="InterPro"/>
</dbReference>
<dbReference type="SUPFAM" id="SSF52540">
    <property type="entry name" value="P-loop containing nucleoside triphosphate hydrolases"/>
    <property type="match status" value="1"/>
</dbReference>
<dbReference type="Pfam" id="PF00486">
    <property type="entry name" value="Trans_reg_C"/>
    <property type="match status" value="1"/>
</dbReference>
<dbReference type="GO" id="GO:0043531">
    <property type="term" value="F:ADP binding"/>
    <property type="evidence" value="ECO:0007669"/>
    <property type="project" value="InterPro"/>
</dbReference>
<protein>
    <submittedName>
        <fullName evidence="7">DNA-binding SARP family transcriptional activator/tetratricopeptide (TPR) repeat protein</fullName>
    </submittedName>
</protein>
<keyword evidence="2" id="KW-0805">Transcription regulation</keyword>
<feature type="domain" description="OmpR/PhoB-type" evidence="6">
    <location>
        <begin position="1"/>
        <end position="95"/>
    </location>
</feature>
<dbReference type="SMART" id="SM00862">
    <property type="entry name" value="Trans_reg_C"/>
    <property type="match status" value="1"/>
</dbReference>
<dbReference type="SMART" id="SM00028">
    <property type="entry name" value="TPR"/>
    <property type="match status" value="4"/>
</dbReference>
<reference evidence="7" key="1">
    <citation type="submission" date="2022-06" db="EMBL/GenBank/DDBJ databases">
        <title>Sequencing the genomes of 1000 actinobacteria strains.</title>
        <authorList>
            <person name="Klenk H.-P."/>
        </authorList>
    </citation>
    <scope>NUCLEOTIDE SEQUENCE</scope>
    <source>
        <strain evidence="7">DSM 46694</strain>
    </source>
</reference>
<dbReference type="SUPFAM" id="SSF48452">
    <property type="entry name" value="TPR-like"/>
    <property type="match status" value="2"/>
</dbReference>
<evidence type="ECO:0000259" key="6">
    <source>
        <dbReference type="PROSITE" id="PS51755"/>
    </source>
</evidence>
<dbReference type="EMBL" id="JAMZEB010000002">
    <property type="protein sequence ID" value="MCP2356269.1"/>
    <property type="molecule type" value="Genomic_DNA"/>
</dbReference>
<comment type="similarity">
    <text evidence="1">Belongs to the AfsR/DnrI/RedD regulatory family.</text>
</comment>
<dbReference type="InterPro" id="IPR016032">
    <property type="entry name" value="Sig_transdc_resp-reg_C-effctor"/>
</dbReference>
<dbReference type="InterPro" id="IPR011990">
    <property type="entry name" value="TPR-like_helical_dom_sf"/>
</dbReference>
<dbReference type="Pfam" id="PF03704">
    <property type="entry name" value="BTAD"/>
    <property type="match status" value="1"/>
</dbReference>
<dbReference type="RefSeq" id="WP_276082930.1">
    <property type="nucleotide sequence ID" value="NZ_BAABKA010000001.1"/>
</dbReference>
<keyword evidence="3 5" id="KW-0238">DNA-binding</keyword>
<dbReference type="Gene3D" id="1.25.40.10">
    <property type="entry name" value="Tetratricopeptide repeat domain"/>
    <property type="match status" value="3"/>
</dbReference>
<evidence type="ECO:0000313" key="8">
    <source>
        <dbReference type="Proteomes" id="UP001139648"/>
    </source>
</evidence>
<organism evidence="7 8">
    <name type="scientific">Nonomuraea thailandensis</name>
    <dbReference type="NCBI Taxonomy" id="1188745"/>
    <lineage>
        <taxon>Bacteria</taxon>
        <taxon>Bacillati</taxon>
        <taxon>Actinomycetota</taxon>
        <taxon>Actinomycetes</taxon>
        <taxon>Streptosporangiales</taxon>
        <taxon>Streptosporangiaceae</taxon>
        <taxon>Nonomuraea</taxon>
    </lineage>
</organism>
<keyword evidence="4" id="KW-0804">Transcription</keyword>
<dbReference type="InterPro" id="IPR001867">
    <property type="entry name" value="OmpR/PhoB-type_DNA-bd"/>
</dbReference>
<evidence type="ECO:0000313" key="7">
    <source>
        <dbReference type="EMBL" id="MCP2356269.1"/>
    </source>
</evidence>
<dbReference type="Proteomes" id="UP001139648">
    <property type="component" value="Unassembled WGS sequence"/>
</dbReference>
<accession>A0A9X2GF31</accession>
<evidence type="ECO:0000256" key="5">
    <source>
        <dbReference type="PROSITE-ProRule" id="PRU01091"/>
    </source>
</evidence>
<evidence type="ECO:0000256" key="1">
    <source>
        <dbReference type="ARBA" id="ARBA00005820"/>
    </source>
</evidence>
<proteinExistence type="inferred from homology"/>
<dbReference type="InterPro" id="IPR036388">
    <property type="entry name" value="WH-like_DNA-bd_sf"/>
</dbReference>
<dbReference type="InterPro" id="IPR051677">
    <property type="entry name" value="AfsR-DnrI-RedD_regulator"/>
</dbReference>
<dbReference type="AlphaFoldDB" id="A0A9X2GF31"/>